<keyword evidence="3 13" id="KW-0812">Transmembrane</keyword>
<keyword evidence="2" id="KW-1003">Cell membrane</keyword>
<keyword evidence="8 17" id="KW-0675">Receptor</keyword>
<dbReference type="GO" id="GO:0046983">
    <property type="term" value="F:protein dimerization activity"/>
    <property type="evidence" value="ECO:0007669"/>
    <property type="project" value="InterPro"/>
</dbReference>
<keyword evidence="4 14" id="KW-0732">Signal</keyword>
<keyword evidence="18" id="KW-1185">Reference proteome</keyword>
<sequence length="1355" mass="151871">MTVCLLFVCQVSYGAASSVFSRKQNFPSFLRTVHPNKDVIEVILKILLHFNWHWVTFLYIDDDYGKDGQQVFIDKIKDTEICLAYTKELNHNTNFNQVFKQITAQRVHIIIVFAPEWTAEALIEAAIQKNFTDKVWIAGDAWSLNKRLPKEKGIRNVGTVLGVAEPFKPIPGFSDFIYSSKSHTHSENEEQQNLCNQVCNCHNLSAEDVVAADPSFSFPVYSAVYAIAHALHSILQCGAGTCNDNVTVHPHMILAELKKSNFTLLNQRIQFDENGDPRFGIYSLVFWNHSGDAQEIGFYSFHPSNFVINSTKIQWHSKGEVPTSLCSTECSDGYAKEQDGIHKCCFTCEICPYGSYVNSTEDAYTCMPCAETEWSTEGSTSCNLRLVEYIRFTDGEAILIMVGALVLVGITLAMSVLFAINYNTPVVRSAGGPMCFLILGCLDLSSVSVFFYIDKPTLSYCILRHSYHLLAIHMDPPSLTMKQCGIQKESYFVVTPEGIDCSSQTLFPSNYRMFQLMRFAVEEINNSTSLLPNVSLGYEIFDYCSDTHNFPEMFDFLSVNDLTQARGEPRKQRANKANIPKVISVVGPFTSTQALTIAPLFMVDIIPVVSYGASSSVLSDKWVYPSFSRTVSPNADVIQVIIDILQHFKWHWVAFLNSDNSFGNDGLEMFINGIEDTDICLAYKKGLHENSNYSNIFRQIDEQQIHVIIVFASIVWAEILIESAIQLNITHKVWIADDGWALHRRLPKMKGIRNIGTVLGISQSKMTIPGFDDYIYSSLSRTLCESEKQFRFCTQVHNCSNLSAEDVIGADPSFSFPVYSAVYAIAHALHNVLQCGAGICNDNITVYPYLVQAELMKSNFTLLNQSIQFDENGDPRFGHYSIVFWNESGFPQEIGFYSFYASSNFFINNTLIKWFTDGEVPTSVCSPECSVGFAKEPDAIHKCCFICEMCAPGTYINTTENPYDCIECAETEWSTEASTSCNLRLVEYIRFTDSAAILIMVGALILVGITLAMSVLFAINYNTPVVRSAGGPMCFLILGCLCLSSFSVFFYIDKPTFYFCILSPHVHVPALFTVTLFLTMSVLVTPALPWVTVNGRRYIDLLRSRVSSFILTQGDRKQLQVKPNRMVATTDCEEKSKPITGHKVSKPLMEKKRRARINKCLDQLKTLLESYYSTNIRKRKLEKADILELTVKHLRNLQKIQSCSVAASEFSDYQTGFRSCLANVNQYLVMTDAMNGMDHWMLSQLSSKVCRGRVSSTMDSGPIAAEPKEEARGLFPSADAAHEQRNTISPKGPEPNSATTSRLLPSEGSSAAKQAVDAAAPAHNNHEQRSSHKKCLSVGHRNEDSNAQHSVWRPW</sequence>
<evidence type="ECO:0000256" key="5">
    <source>
        <dbReference type="ARBA" id="ARBA00022989"/>
    </source>
</evidence>
<keyword evidence="6" id="KW-0297">G-protein coupled receptor</keyword>
<dbReference type="Proteomes" id="UP000693946">
    <property type="component" value="Linkage Group LG11"/>
</dbReference>
<dbReference type="InterPro" id="IPR000068">
    <property type="entry name" value="GPCR_3_Ca_sens_rcpt-rel"/>
</dbReference>
<evidence type="ECO:0000256" key="14">
    <source>
        <dbReference type="SAM" id="SignalP"/>
    </source>
</evidence>
<dbReference type="InterPro" id="IPR001828">
    <property type="entry name" value="ANF_lig-bd_rcpt"/>
</dbReference>
<feature type="transmembrane region" description="Helical" evidence="13">
    <location>
        <begin position="434"/>
        <end position="453"/>
    </location>
</feature>
<reference evidence="17 18" key="1">
    <citation type="journal article" date="2021" name="Sci. Rep.">
        <title>Chromosome anchoring in Senegalese sole (Solea senegalensis) reveals sex-associated markers and genome rearrangements in flatfish.</title>
        <authorList>
            <person name="Guerrero-Cozar I."/>
            <person name="Gomez-Garrido J."/>
            <person name="Berbel C."/>
            <person name="Martinez-Blanch J.F."/>
            <person name="Alioto T."/>
            <person name="Claros M.G."/>
            <person name="Gagnaire P.A."/>
            <person name="Manchado M."/>
        </authorList>
    </citation>
    <scope>NUCLEOTIDE SEQUENCE [LARGE SCALE GENOMIC DNA]</scope>
    <source>
        <strain evidence="17">Sse05_10M</strain>
    </source>
</reference>
<dbReference type="Pfam" id="PF00010">
    <property type="entry name" value="HLH"/>
    <property type="match status" value="1"/>
</dbReference>
<evidence type="ECO:0000256" key="6">
    <source>
        <dbReference type="ARBA" id="ARBA00023040"/>
    </source>
</evidence>
<dbReference type="GO" id="GO:0050909">
    <property type="term" value="P:sensory perception of taste"/>
    <property type="evidence" value="ECO:0007669"/>
    <property type="project" value="UniProtKB-ARBA"/>
</dbReference>
<feature type="domain" description="BHLH" evidence="16">
    <location>
        <begin position="1141"/>
        <end position="1197"/>
    </location>
</feature>
<dbReference type="InterPro" id="IPR017979">
    <property type="entry name" value="GPCR_3_CS"/>
</dbReference>
<evidence type="ECO:0000256" key="1">
    <source>
        <dbReference type="ARBA" id="ARBA00004651"/>
    </source>
</evidence>
<gene>
    <name evidence="17" type="ORF">JOB18_042311</name>
</gene>
<dbReference type="Pfam" id="PF01094">
    <property type="entry name" value="ANF_receptor"/>
    <property type="match status" value="2"/>
</dbReference>
<evidence type="ECO:0000259" key="16">
    <source>
        <dbReference type="PROSITE" id="PS50888"/>
    </source>
</evidence>
<keyword evidence="10" id="KW-0807">Transducer</keyword>
<evidence type="ECO:0000256" key="12">
    <source>
        <dbReference type="SAM" id="MobiDB-lite"/>
    </source>
</evidence>
<comment type="similarity">
    <text evidence="11">Belongs to the G-protein coupled receptor 3 family. TAS1R subfamily.</text>
</comment>
<feature type="transmembrane region" description="Helical" evidence="13">
    <location>
        <begin position="397"/>
        <end position="422"/>
    </location>
</feature>
<keyword evidence="5 13" id="KW-1133">Transmembrane helix</keyword>
<evidence type="ECO:0000256" key="10">
    <source>
        <dbReference type="ARBA" id="ARBA00023224"/>
    </source>
</evidence>
<evidence type="ECO:0000256" key="7">
    <source>
        <dbReference type="ARBA" id="ARBA00023136"/>
    </source>
</evidence>
<protein>
    <submittedName>
        <fullName evidence="17">Taste receptor type 1 member 1-like</fullName>
    </submittedName>
</protein>
<feature type="compositionally biased region" description="Low complexity" evidence="12">
    <location>
        <begin position="1311"/>
        <end position="1322"/>
    </location>
</feature>
<dbReference type="PROSITE" id="PS50259">
    <property type="entry name" value="G_PROTEIN_RECEP_F3_4"/>
    <property type="match status" value="2"/>
</dbReference>
<keyword evidence="9" id="KW-0325">Glycoprotein</keyword>
<evidence type="ECO:0000256" key="9">
    <source>
        <dbReference type="ARBA" id="ARBA00023180"/>
    </source>
</evidence>
<dbReference type="SMART" id="SM00353">
    <property type="entry name" value="HLH"/>
    <property type="match status" value="1"/>
</dbReference>
<evidence type="ECO:0000256" key="2">
    <source>
        <dbReference type="ARBA" id="ARBA00022475"/>
    </source>
</evidence>
<dbReference type="InterPro" id="IPR017978">
    <property type="entry name" value="GPCR_3_C"/>
</dbReference>
<proteinExistence type="inferred from homology"/>
<dbReference type="PANTHER" id="PTHR24061:SF441">
    <property type="entry name" value="TASTE RECEPTOR TYPE 1 MEMBER 2B-RELATED"/>
    <property type="match status" value="1"/>
</dbReference>
<evidence type="ECO:0000313" key="18">
    <source>
        <dbReference type="Proteomes" id="UP000693946"/>
    </source>
</evidence>
<dbReference type="GO" id="GO:0004930">
    <property type="term" value="F:G protein-coupled receptor activity"/>
    <property type="evidence" value="ECO:0007669"/>
    <property type="project" value="UniProtKB-KW"/>
</dbReference>
<dbReference type="PROSITE" id="PS50888">
    <property type="entry name" value="BHLH"/>
    <property type="match status" value="1"/>
</dbReference>
<feature type="domain" description="G-protein coupled receptors family 3 profile" evidence="15">
    <location>
        <begin position="995"/>
        <end position="1062"/>
    </location>
</feature>
<feature type="chain" id="PRO_5043832050" evidence="14">
    <location>
        <begin position="17"/>
        <end position="1355"/>
    </location>
</feature>
<name>A0AAV6ST56_SOLSE</name>
<dbReference type="InterPro" id="IPR011598">
    <property type="entry name" value="bHLH_dom"/>
</dbReference>
<feature type="transmembrane region" description="Helical" evidence="13">
    <location>
        <begin position="1072"/>
        <end position="1093"/>
    </location>
</feature>
<organism evidence="17 18">
    <name type="scientific">Solea senegalensis</name>
    <name type="common">Senegalese sole</name>
    <dbReference type="NCBI Taxonomy" id="28829"/>
    <lineage>
        <taxon>Eukaryota</taxon>
        <taxon>Metazoa</taxon>
        <taxon>Chordata</taxon>
        <taxon>Craniata</taxon>
        <taxon>Vertebrata</taxon>
        <taxon>Euteleostomi</taxon>
        <taxon>Actinopterygii</taxon>
        <taxon>Neopterygii</taxon>
        <taxon>Teleostei</taxon>
        <taxon>Neoteleostei</taxon>
        <taxon>Acanthomorphata</taxon>
        <taxon>Carangaria</taxon>
        <taxon>Pleuronectiformes</taxon>
        <taxon>Pleuronectoidei</taxon>
        <taxon>Soleidae</taxon>
        <taxon>Solea</taxon>
    </lineage>
</organism>
<feature type="transmembrane region" description="Helical" evidence="13">
    <location>
        <begin position="995"/>
        <end position="1021"/>
    </location>
</feature>
<dbReference type="Pfam" id="PF00003">
    <property type="entry name" value="7tm_3"/>
    <property type="match status" value="2"/>
</dbReference>
<dbReference type="FunFam" id="4.10.280.10:FF:000077">
    <property type="entry name" value="transcription factor HES-3 isoform X2"/>
    <property type="match status" value="1"/>
</dbReference>
<evidence type="ECO:0000256" key="13">
    <source>
        <dbReference type="SAM" id="Phobius"/>
    </source>
</evidence>
<dbReference type="CDD" id="cd18933">
    <property type="entry name" value="bHLH-O_HES3"/>
    <property type="match status" value="1"/>
</dbReference>
<dbReference type="FunFam" id="3.40.50.2300:FF:000016">
    <property type="entry name" value="Taste 1 receptor member 2"/>
    <property type="match status" value="2"/>
</dbReference>
<evidence type="ECO:0000259" key="15">
    <source>
        <dbReference type="PROSITE" id="PS50259"/>
    </source>
</evidence>
<comment type="caution">
    <text evidence="17">The sequence shown here is derived from an EMBL/GenBank/DDBJ whole genome shotgun (WGS) entry which is preliminary data.</text>
</comment>
<feature type="domain" description="G-protein coupled receptors family 3 profile" evidence="15">
    <location>
        <begin position="396"/>
        <end position="464"/>
    </location>
</feature>
<dbReference type="Pfam" id="PF07562">
    <property type="entry name" value="NCD3G"/>
    <property type="match status" value="2"/>
</dbReference>
<feature type="signal peptide" evidence="14">
    <location>
        <begin position="1"/>
        <end position="16"/>
    </location>
</feature>
<dbReference type="GO" id="GO:0005886">
    <property type="term" value="C:plasma membrane"/>
    <property type="evidence" value="ECO:0007669"/>
    <property type="project" value="UniProtKB-SubCell"/>
</dbReference>
<dbReference type="EMBL" id="JAGKHQ010000003">
    <property type="protein sequence ID" value="KAG7521080.1"/>
    <property type="molecule type" value="Genomic_DNA"/>
</dbReference>
<feature type="compositionally biased region" description="Polar residues" evidence="12">
    <location>
        <begin position="1296"/>
        <end position="1309"/>
    </location>
</feature>
<accession>A0AAV6ST56</accession>
<comment type="subcellular location">
    <subcellularLocation>
        <location evidence="1">Cell membrane</location>
        <topology evidence="1">Multi-pass membrane protein</topology>
    </subcellularLocation>
</comment>
<keyword evidence="7 13" id="KW-0472">Membrane</keyword>
<dbReference type="PANTHER" id="PTHR24061">
    <property type="entry name" value="CALCIUM-SENSING RECEPTOR-RELATED"/>
    <property type="match status" value="1"/>
</dbReference>
<feature type="transmembrane region" description="Helical" evidence="13">
    <location>
        <begin position="1033"/>
        <end position="1052"/>
    </location>
</feature>
<evidence type="ECO:0000256" key="8">
    <source>
        <dbReference type="ARBA" id="ARBA00023170"/>
    </source>
</evidence>
<dbReference type="PROSITE" id="PS00980">
    <property type="entry name" value="G_PROTEIN_RECEP_F3_2"/>
    <property type="match status" value="1"/>
</dbReference>
<evidence type="ECO:0000256" key="4">
    <source>
        <dbReference type="ARBA" id="ARBA00022729"/>
    </source>
</evidence>
<evidence type="ECO:0000256" key="11">
    <source>
        <dbReference type="ARBA" id="ARBA00038492"/>
    </source>
</evidence>
<dbReference type="FunFam" id="2.10.50.30:FF:000004">
    <property type="entry name" value="Taste receptor type 1 member 3-like protein"/>
    <property type="match status" value="2"/>
</dbReference>
<evidence type="ECO:0000256" key="3">
    <source>
        <dbReference type="ARBA" id="ARBA00022692"/>
    </source>
</evidence>
<feature type="region of interest" description="Disordered" evidence="12">
    <location>
        <begin position="1281"/>
        <end position="1355"/>
    </location>
</feature>
<evidence type="ECO:0000313" key="17">
    <source>
        <dbReference type="EMBL" id="KAG7521080.1"/>
    </source>
</evidence>
<dbReference type="InterPro" id="IPR011500">
    <property type="entry name" value="GPCR_3_9-Cys_dom"/>
</dbReference>